<sequence length="161" mass="17670">MGQQAPHLTGKGEESVGDLNRSHPPIHTSIRQLRQDARPNPMKTAGAKSQAGRRLGAPSDRPKQNVLEANAAAILHNARGPAIWKHTRGKMLAADRIADDPRLQANDPRRLQLAVCSVCLRLAVRMPFAVPERRFATLPLPPELLLPTSCGKVNRPDILHF</sequence>
<dbReference type="Proteomes" id="UP000663671">
    <property type="component" value="Chromosome 1"/>
</dbReference>
<evidence type="ECO:0000313" key="2">
    <source>
        <dbReference type="EMBL" id="QSS64526.1"/>
    </source>
</evidence>
<evidence type="ECO:0000256" key="1">
    <source>
        <dbReference type="SAM" id="MobiDB-lite"/>
    </source>
</evidence>
<dbReference type="VEuPathDB" id="FungiDB:I7I51_01594"/>
<reference evidence="2" key="1">
    <citation type="submission" date="2021-01" db="EMBL/GenBank/DDBJ databases">
        <title>Chromosome-level genome assembly of a human fungal pathogen reveals clustering of transcriptionally co-regulated genes.</title>
        <authorList>
            <person name="Voorhies M."/>
            <person name="Cohen S."/>
            <person name="Shea T.P."/>
            <person name="Petrus S."/>
            <person name="Munoz J.F."/>
            <person name="Poplawski S."/>
            <person name="Goldman W.E."/>
            <person name="Michael T."/>
            <person name="Cuomo C.A."/>
            <person name="Sil A."/>
            <person name="Beyhan S."/>
        </authorList>
    </citation>
    <scope>NUCLEOTIDE SEQUENCE</scope>
    <source>
        <strain evidence="2">WU24</strain>
    </source>
</reference>
<accession>A0A8A1MDE7</accession>
<organism evidence="2 3">
    <name type="scientific">Ajellomyces capsulatus</name>
    <name type="common">Darling's disease fungus</name>
    <name type="synonym">Histoplasma capsulatum</name>
    <dbReference type="NCBI Taxonomy" id="5037"/>
    <lineage>
        <taxon>Eukaryota</taxon>
        <taxon>Fungi</taxon>
        <taxon>Dikarya</taxon>
        <taxon>Ascomycota</taxon>
        <taxon>Pezizomycotina</taxon>
        <taxon>Eurotiomycetes</taxon>
        <taxon>Eurotiomycetidae</taxon>
        <taxon>Onygenales</taxon>
        <taxon>Ajellomycetaceae</taxon>
        <taxon>Histoplasma</taxon>
    </lineage>
</organism>
<name>A0A8A1MDE7_AJECA</name>
<gene>
    <name evidence="2" type="ORF">I7I51_01594</name>
</gene>
<dbReference type="EMBL" id="CP069114">
    <property type="protein sequence ID" value="QSS64526.1"/>
    <property type="molecule type" value="Genomic_DNA"/>
</dbReference>
<evidence type="ECO:0000313" key="3">
    <source>
        <dbReference type="Proteomes" id="UP000663671"/>
    </source>
</evidence>
<proteinExistence type="predicted"/>
<feature type="region of interest" description="Disordered" evidence="1">
    <location>
        <begin position="1"/>
        <end position="65"/>
    </location>
</feature>
<dbReference type="AlphaFoldDB" id="A0A8A1MDE7"/>
<protein>
    <submittedName>
        <fullName evidence="2">Uncharacterized protein</fullName>
    </submittedName>
</protein>